<dbReference type="InterPro" id="IPR027417">
    <property type="entry name" value="P-loop_NTPase"/>
</dbReference>
<proteinExistence type="predicted"/>
<dbReference type="EMBL" id="KN832976">
    <property type="protein sequence ID" value="KIM88685.1"/>
    <property type="molecule type" value="Genomic_DNA"/>
</dbReference>
<gene>
    <name evidence="7" type="ORF">PILCRDRAFT_95373</name>
</gene>
<feature type="region of interest" description="Disordered" evidence="5">
    <location>
        <begin position="1"/>
        <end position="64"/>
    </location>
</feature>
<feature type="compositionally biased region" description="Basic and acidic residues" evidence="5">
    <location>
        <begin position="160"/>
        <end position="174"/>
    </location>
</feature>
<evidence type="ECO:0000256" key="4">
    <source>
        <dbReference type="ARBA" id="ARBA00039902"/>
    </source>
</evidence>
<dbReference type="GO" id="GO:0003924">
    <property type="term" value="F:GTPase activity"/>
    <property type="evidence" value="ECO:0007669"/>
    <property type="project" value="InterPro"/>
</dbReference>
<dbReference type="SUPFAM" id="SSF52540">
    <property type="entry name" value="P-loop containing nucleoside triphosphate hydrolases"/>
    <property type="match status" value="1"/>
</dbReference>
<evidence type="ECO:0000313" key="8">
    <source>
        <dbReference type="Proteomes" id="UP000054166"/>
    </source>
</evidence>
<feature type="domain" description="G" evidence="6">
    <location>
        <begin position="382"/>
        <end position="437"/>
    </location>
</feature>
<evidence type="ECO:0000256" key="3">
    <source>
        <dbReference type="ARBA" id="ARBA00037770"/>
    </source>
</evidence>
<evidence type="ECO:0000313" key="7">
    <source>
        <dbReference type="EMBL" id="KIM88685.1"/>
    </source>
</evidence>
<feature type="compositionally biased region" description="Polar residues" evidence="5">
    <location>
        <begin position="45"/>
        <end position="64"/>
    </location>
</feature>
<evidence type="ECO:0000256" key="2">
    <source>
        <dbReference type="ARBA" id="ARBA00023134"/>
    </source>
</evidence>
<dbReference type="OrthoDB" id="61815at2759"/>
<evidence type="ECO:0000256" key="5">
    <source>
        <dbReference type="SAM" id="MobiDB-lite"/>
    </source>
</evidence>
<feature type="compositionally biased region" description="Acidic residues" evidence="5">
    <location>
        <begin position="588"/>
        <end position="597"/>
    </location>
</feature>
<feature type="compositionally biased region" description="Acidic residues" evidence="5">
    <location>
        <begin position="635"/>
        <end position="654"/>
    </location>
</feature>
<evidence type="ECO:0000259" key="6">
    <source>
        <dbReference type="Pfam" id="PF01926"/>
    </source>
</evidence>
<feature type="region of interest" description="Disordered" evidence="5">
    <location>
        <begin position="588"/>
        <end position="654"/>
    </location>
</feature>
<protein>
    <recommendedName>
        <fullName evidence="4">Guanine nucleotide-binding protein-like 1</fullName>
    </recommendedName>
</protein>
<dbReference type="PANTHER" id="PTHR45709">
    <property type="entry name" value="LARGE SUBUNIT GTPASE 1 HOMOLOG-RELATED"/>
    <property type="match status" value="1"/>
</dbReference>
<dbReference type="InParanoid" id="A0A0C3FWY9"/>
<feature type="region of interest" description="Disordered" evidence="5">
    <location>
        <begin position="348"/>
        <end position="374"/>
    </location>
</feature>
<organism evidence="7 8">
    <name type="scientific">Piloderma croceum (strain F 1598)</name>
    <dbReference type="NCBI Taxonomy" id="765440"/>
    <lineage>
        <taxon>Eukaryota</taxon>
        <taxon>Fungi</taxon>
        <taxon>Dikarya</taxon>
        <taxon>Basidiomycota</taxon>
        <taxon>Agaricomycotina</taxon>
        <taxon>Agaricomycetes</taxon>
        <taxon>Agaricomycetidae</taxon>
        <taxon>Atheliales</taxon>
        <taxon>Atheliaceae</taxon>
        <taxon>Piloderma</taxon>
    </lineage>
</organism>
<keyword evidence="8" id="KW-1185">Reference proteome</keyword>
<dbReference type="STRING" id="765440.A0A0C3FWY9"/>
<dbReference type="InterPro" id="IPR043358">
    <property type="entry name" value="GNL1-like"/>
</dbReference>
<dbReference type="GO" id="GO:0005525">
    <property type="term" value="F:GTP binding"/>
    <property type="evidence" value="ECO:0007669"/>
    <property type="project" value="UniProtKB-KW"/>
</dbReference>
<dbReference type="PANTHER" id="PTHR45709:SF3">
    <property type="entry name" value="GUANINE NUCLEOTIDE-BINDING PROTEIN-LIKE 1"/>
    <property type="match status" value="1"/>
</dbReference>
<dbReference type="AlphaFoldDB" id="A0A0C3FWY9"/>
<reference evidence="7 8" key="1">
    <citation type="submission" date="2014-04" db="EMBL/GenBank/DDBJ databases">
        <authorList>
            <consortium name="DOE Joint Genome Institute"/>
            <person name="Kuo A."/>
            <person name="Tarkka M."/>
            <person name="Buscot F."/>
            <person name="Kohler A."/>
            <person name="Nagy L.G."/>
            <person name="Floudas D."/>
            <person name="Copeland A."/>
            <person name="Barry K.W."/>
            <person name="Cichocki N."/>
            <person name="Veneault-Fourrey C."/>
            <person name="LaButti K."/>
            <person name="Lindquist E.A."/>
            <person name="Lipzen A."/>
            <person name="Lundell T."/>
            <person name="Morin E."/>
            <person name="Murat C."/>
            <person name="Sun H."/>
            <person name="Tunlid A."/>
            <person name="Henrissat B."/>
            <person name="Grigoriev I.V."/>
            <person name="Hibbett D.S."/>
            <person name="Martin F."/>
            <person name="Nordberg H.P."/>
            <person name="Cantor M.N."/>
            <person name="Hua S.X."/>
        </authorList>
    </citation>
    <scope>NUCLEOTIDE SEQUENCE [LARGE SCALE GENOMIC DNA]</scope>
    <source>
        <strain evidence="7 8">F 1598</strain>
    </source>
</reference>
<keyword evidence="1" id="KW-0547">Nucleotide-binding</keyword>
<feature type="compositionally biased region" description="Basic and acidic residues" evidence="5">
    <location>
        <begin position="12"/>
        <end position="26"/>
    </location>
</feature>
<name>A0A0C3FWY9_PILCF</name>
<accession>A0A0C3FWY9</accession>
<reference evidence="8" key="2">
    <citation type="submission" date="2015-01" db="EMBL/GenBank/DDBJ databases">
        <title>Evolutionary Origins and Diversification of the Mycorrhizal Mutualists.</title>
        <authorList>
            <consortium name="DOE Joint Genome Institute"/>
            <consortium name="Mycorrhizal Genomics Consortium"/>
            <person name="Kohler A."/>
            <person name="Kuo A."/>
            <person name="Nagy L.G."/>
            <person name="Floudas D."/>
            <person name="Copeland A."/>
            <person name="Barry K.W."/>
            <person name="Cichocki N."/>
            <person name="Veneault-Fourrey C."/>
            <person name="LaButti K."/>
            <person name="Lindquist E.A."/>
            <person name="Lipzen A."/>
            <person name="Lundell T."/>
            <person name="Morin E."/>
            <person name="Murat C."/>
            <person name="Riley R."/>
            <person name="Ohm R."/>
            <person name="Sun H."/>
            <person name="Tunlid A."/>
            <person name="Henrissat B."/>
            <person name="Grigoriev I.V."/>
            <person name="Hibbett D.S."/>
            <person name="Martin F."/>
        </authorList>
    </citation>
    <scope>NUCLEOTIDE SEQUENCE [LARGE SCALE GENOMIC DNA]</scope>
    <source>
        <strain evidence="8">F 1598</strain>
    </source>
</reference>
<feature type="compositionally biased region" description="Acidic residues" evidence="5">
    <location>
        <begin position="606"/>
        <end position="619"/>
    </location>
</feature>
<sequence length="654" mass="72625">MTRRKPASTKQLKADRQLRRAVKRGDAFPLDTEAKKPRRPRKGPSNRTGQVSGAPSSSSQNAVESARKLQSTFIRLPPTFLEDTKLLASSLALPRPIAREAALLNSSKTGGEDDVLLGQLSCPRRPKWRFDMSKVEVEKNEEGLHKKWIAQMDQIVEDWQKGHQKNQDEGDEIKPQGMLEMPRSPTYFERNLEVWRQLWRVVEISQIILVLLDSRCPLLHFPPSLSAYLLDRKVILVLTKVDISGPTHASSWTRYFNEHHPNFRVVQVEAYTEKATSAQHQGRVMYEPHLPESFRERLVQAIKEVHSEMMEPPEKIKVNEEKLKRWKPPVKIDIDWEGVIKAGGGQVGSAVGGAMAPKPKSVDEAGGEMGEAETGQEPEFLTIGLIGQPNVGKSSLLNALFGTHKVRASKTPGKTKHFQTLFWTPDVRLVDCPGLVMPNFVPMEMQVLSGILPISRVSAIPACINFICQYLPLERIFGLTHPSLTSPPVEDKRTWRAGTKPSPVKDKATVSWTAMDVLTAYADKKGWVTAKAGRPDVGRAGNALLRAVAESRVRWAFWPPDTDISCIEGQSGDGIWIPHATDVDENIDAESEEDESESSVHSQETSESDDQSEGEEEGEVGMPAAGVGRFGALALDDDPGEAEDEDEDSTEDSH</sequence>
<comment type="function">
    <text evidence="3">Possible regulatory or functional link with the histocompatibility cluster.</text>
</comment>
<keyword evidence="2" id="KW-0342">GTP-binding</keyword>
<dbReference type="Gene3D" id="3.40.50.300">
    <property type="entry name" value="P-loop containing nucleotide triphosphate hydrolases"/>
    <property type="match status" value="1"/>
</dbReference>
<dbReference type="HOGENOM" id="CLU_013649_2_0_1"/>
<feature type="region of interest" description="Disordered" evidence="5">
    <location>
        <begin position="160"/>
        <end position="179"/>
    </location>
</feature>
<dbReference type="InterPro" id="IPR006073">
    <property type="entry name" value="GTP-bd"/>
</dbReference>
<dbReference type="Proteomes" id="UP000054166">
    <property type="component" value="Unassembled WGS sequence"/>
</dbReference>
<dbReference type="Pfam" id="PF01926">
    <property type="entry name" value="MMR_HSR1"/>
    <property type="match status" value="1"/>
</dbReference>
<evidence type="ECO:0000256" key="1">
    <source>
        <dbReference type="ARBA" id="ARBA00022741"/>
    </source>
</evidence>